<evidence type="ECO:0000259" key="2">
    <source>
        <dbReference type="PROSITE" id="PS50837"/>
    </source>
</evidence>
<dbReference type="InterPro" id="IPR056884">
    <property type="entry name" value="NPHP3-like_N"/>
</dbReference>
<sequence>MTEEDKTCIQHLRLTVPSDDKKRIENTKGDLLVDSCCWIFDNAEFRQWRDDEQSRLLWIKGDPGKGKTMLLCGIVNDLQKSKTDMNLLAYFFCQATDWRVNSAVAVLRGLMYLLVTWQPSLVSYIRKKYDLAGKALFEDTNSWIALTEIFTDILQGRNLKSTYLVIDALDECVTDLPQLLKLIAKQSSIRSCVKWIVSSRNRPGIEKTLEQVGYKVRLCLELNAESVSAAVSIFIEKKVSQLAQENRYDRQIQDTVKEHRMRTICSFG</sequence>
<dbReference type="Gene3D" id="3.40.50.300">
    <property type="entry name" value="P-loop containing nucleotide triphosphate hydrolases"/>
    <property type="match status" value="1"/>
</dbReference>
<dbReference type="SUPFAM" id="SSF52540">
    <property type="entry name" value="P-loop containing nucleoside triphosphate hydrolases"/>
    <property type="match status" value="1"/>
</dbReference>
<dbReference type="PANTHER" id="PTHR10039:SF14">
    <property type="entry name" value="NACHT DOMAIN-CONTAINING PROTEIN"/>
    <property type="match status" value="1"/>
</dbReference>
<accession>A0A9P4JII0</accession>
<keyword evidence="4" id="KW-1185">Reference proteome</keyword>
<dbReference type="Pfam" id="PF24883">
    <property type="entry name" value="NPHP3_N"/>
    <property type="match status" value="1"/>
</dbReference>
<dbReference type="InterPro" id="IPR007111">
    <property type="entry name" value="NACHT_NTPase"/>
</dbReference>
<dbReference type="InterPro" id="IPR027417">
    <property type="entry name" value="P-loop_NTPase"/>
</dbReference>
<name>A0A9P4JII0_9PLEO</name>
<dbReference type="FunFam" id="3.40.50.300:FF:001638">
    <property type="entry name" value="NACHT and WD40 domain protein"/>
    <property type="match status" value="1"/>
</dbReference>
<dbReference type="OrthoDB" id="538223at2759"/>
<evidence type="ECO:0000313" key="3">
    <source>
        <dbReference type="EMBL" id="KAF2200073.1"/>
    </source>
</evidence>
<comment type="caution">
    <text evidence="3">The sequence shown here is derived from an EMBL/GenBank/DDBJ whole genome shotgun (WGS) entry which is preliminary data.</text>
</comment>
<dbReference type="EMBL" id="ML994041">
    <property type="protein sequence ID" value="KAF2200073.1"/>
    <property type="molecule type" value="Genomic_DNA"/>
</dbReference>
<keyword evidence="1" id="KW-0677">Repeat</keyword>
<dbReference type="PANTHER" id="PTHR10039">
    <property type="entry name" value="AMELOGENIN"/>
    <property type="match status" value="1"/>
</dbReference>
<gene>
    <name evidence="3" type="ORF">GQ43DRAFT_456718</name>
</gene>
<dbReference type="Proteomes" id="UP000799536">
    <property type="component" value="Unassembled WGS sequence"/>
</dbReference>
<evidence type="ECO:0000313" key="4">
    <source>
        <dbReference type="Proteomes" id="UP000799536"/>
    </source>
</evidence>
<dbReference type="AlphaFoldDB" id="A0A9P4JII0"/>
<feature type="domain" description="NACHT" evidence="2">
    <location>
        <begin position="55"/>
        <end position="211"/>
    </location>
</feature>
<evidence type="ECO:0000256" key="1">
    <source>
        <dbReference type="ARBA" id="ARBA00022737"/>
    </source>
</evidence>
<dbReference type="PROSITE" id="PS50837">
    <property type="entry name" value="NACHT"/>
    <property type="match status" value="1"/>
</dbReference>
<proteinExistence type="predicted"/>
<organism evidence="3 4">
    <name type="scientific">Delitschia confertaspora ATCC 74209</name>
    <dbReference type="NCBI Taxonomy" id="1513339"/>
    <lineage>
        <taxon>Eukaryota</taxon>
        <taxon>Fungi</taxon>
        <taxon>Dikarya</taxon>
        <taxon>Ascomycota</taxon>
        <taxon>Pezizomycotina</taxon>
        <taxon>Dothideomycetes</taxon>
        <taxon>Pleosporomycetidae</taxon>
        <taxon>Pleosporales</taxon>
        <taxon>Delitschiaceae</taxon>
        <taxon>Delitschia</taxon>
    </lineage>
</organism>
<protein>
    <submittedName>
        <fullName evidence="3">Heterokaryon incompatibility protein</fullName>
    </submittedName>
</protein>
<reference evidence="3" key="1">
    <citation type="journal article" date="2020" name="Stud. Mycol.">
        <title>101 Dothideomycetes genomes: a test case for predicting lifestyles and emergence of pathogens.</title>
        <authorList>
            <person name="Haridas S."/>
            <person name="Albert R."/>
            <person name="Binder M."/>
            <person name="Bloem J."/>
            <person name="Labutti K."/>
            <person name="Salamov A."/>
            <person name="Andreopoulos B."/>
            <person name="Baker S."/>
            <person name="Barry K."/>
            <person name="Bills G."/>
            <person name="Bluhm B."/>
            <person name="Cannon C."/>
            <person name="Castanera R."/>
            <person name="Culley D."/>
            <person name="Daum C."/>
            <person name="Ezra D."/>
            <person name="Gonzalez J."/>
            <person name="Henrissat B."/>
            <person name="Kuo A."/>
            <person name="Liang C."/>
            <person name="Lipzen A."/>
            <person name="Lutzoni F."/>
            <person name="Magnuson J."/>
            <person name="Mondo S."/>
            <person name="Nolan M."/>
            <person name="Ohm R."/>
            <person name="Pangilinan J."/>
            <person name="Park H.-J."/>
            <person name="Ramirez L."/>
            <person name="Alfaro M."/>
            <person name="Sun H."/>
            <person name="Tritt A."/>
            <person name="Yoshinaga Y."/>
            <person name="Zwiers L.-H."/>
            <person name="Turgeon B."/>
            <person name="Goodwin S."/>
            <person name="Spatafora J."/>
            <person name="Crous P."/>
            <person name="Grigoriev I."/>
        </authorList>
    </citation>
    <scope>NUCLEOTIDE SEQUENCE</scope>
    <source>
        <strain evidence="3">ATCC 74209</strain>
    </source>
</reference>